<evidence type="ECO:0000313" key="11">
    <source>
        <dbReference type="Proteomes" id="UP001187192"/>
    </source>
</evidence>
<evidence type="ECO:0000256" key="7">
    <source>
        <dbReference type="SAM" id="MobiDB-lite"/>
    </source>
</evidence>
<feature type="compositionally biased region" description="Basic and acidic residues" evidence="7">
    <location>
        <begin position="269"/>
        <end position="278"/>
    </location>
</feature>
<keyword evidence="6" id="KW-0539">Nucleus</keyword>
<dbReference type="PANTHER" id="PTHR47996">
    <property type="entry name" value="TRANSCRIPTION FACTOR DUO1"/>
    <property type="match status" value="1"/>
</dbReference>
<proteinExistence type="predicted"/>
<feature type="domain" description="Myb-like" evidence="8">
    <location>
        <begin position="6"/>
        <end position="58"/>
    </location>
</feature>
<feature type="domain" description="HTH myb-type" evidence="9">
    <location>
        <begin position="63"/>
        <end position="114"/>
    </location>
</feature>
<feature type="compositionally biased region" description="Basic residues" evidence="7">
    <location>
        <begin position="126"/>
        <end position="135"/>
    </location>
</feature>
<reference evidence="10" key="1">
    <citation type="submission" date="2023-07" db="EMBL/GenBank/DDBJ databases">
        <title>draft genome sequence of fig (Ficus carica).</title>
        <authorList>
            <person name="Takahashi T."/>
            <person name="Nishimura K."/>
        </authorList>
    </citation>
    <scope>NUCLEOTIDE SEQUENCE</scope>
</reference>
<evidence type="ECO:0000256" key="4">
    <source>
        <dbReference type="ARBA" id="ARBA00023125"/>
    </source>
</evidence>
<dbReference type="FunFam" id="1.10.10.60:FF:000351">
    <property type="entry name" value="Transcription factor GAMYB"/>
    <property type="match status" value="1"/>
</dbReference>
<feature type="domain" description="Myb-like" evidence="8">
    <location>
        <begin position="67"/>
        <end position="110"/>
    </location>
</feature>
<keyword evidence="11" id="KW-1185">Reference proteome</keyword>
<comment type="caution">
    <text evidence="10">The sequence shown here is derived from an EMBL/GenBank/DDBJ whole genome shotgun (WGS) entry which is preliminary data.</text>
</comment>
<organism evidence="10 11">
    <name type="scientific">Ficus carica</name>
    <name type="common">Common fig</name>
    <dbReference type="NCBI Taxonomy" id="3494"/>
    <lineage>
        <taxon>Eukaryota</taxon>
        <taxon>Viridiplantae</taxon>
        <taxon>Streptophyta</taxon>
        <taxon>Embryophyta</taxon>
        <taxon>Tracheophyta</taxon>
        <taxon>Spermatophyta</taxon>
        <taxon>Magnoliopsida</taxon>
        <taxon>eudicotyledons</taxon>
        <taxon>Gunneridae</taxon>
        <taxon>Pentapetalae</taxon>
        <taxon>rosids</taxon>
        <taxon>fabids</taxon>
        <taxon>Rosales</taxon>
        <taxon>Moraceae</taxon>
        <taxon>Ficeae</taxon>
        <taxon>Ficus</taxon>
    </lineage>
</organism>
<feature type="region of interest" description="Disordered" evidence="7">
    <location>
        <begin position="251"/>
        <end position="278"/>
    </location>
</feature>
<dbReference type="Proteomes" id="UP001187192">
    <property type="component" value="Unassembled WGS sequence"/>
</dbReference>
<sequence>MKEKKEDDIRKGPWKAEEDEVLINHVNKYGPRDWSSIQSNGLLRRTGKSCRLRWVNKLRPNLKNGCKFSPEEERVVIELQAQFGNKWARIATYLPGRTDNDVKNFWSSRQKRLARILQTSSSTPSKSRKNKRAVPTHHEVPSTEGRIFPSSSEGESSSKALSSTSSFNPNSDIKMVSLPDLINPKLLNVEQDLGQPSFHRTEKDPHIDSQPLDPFPPMLQSQSDLTFPSEGLGDPYFDVFGSLEASQLGSGEELPFGIPPFLEPAGSSRTDRTMPKFDDCTTPDGFFDDFPVDMFDQIESLPSPPEQ</sequence>
<evidence type="ECO:0000259" key="9">
    <source>
        <dbReference type="PROSITE" id="PS51294"/>
    </source>
</evidence>
<accession>A0AA88J8C4</accession>
<dbReference type="InterPro" id="IPR009057">
    <property type="entry name" value="Homeodomain-like_sf"/>
</dbReference>
<dbReference type="PANTHER" id="PTHR47996:SF3">
    <property type="entry name" value="TRANSCRIPTION FACTOR DUO1"/>
    <property type="match status" value="1"/>
</dbReference>
<dbReference type="SMART" id="SM00717">
    <property type="entry name" value="SANT"/>
    <property type="match status" value="2"/>
</dbReference>
<keyword evidence="2" id="KW-0677">Repeat</keyword>
<dbReference type="SUPFAM" id="SSF46689">
    <property type="entry name" value="Homeodomain-like"/>
    <property type="match status" value="1"/>
</dbReference>
<evidence type="ECO:0000256" key="3">
    <source>
        <dbReference type="ARBA" id="ARBA00023015"/>
    </source>
</evidence>
<feature type="region of interest" description="Disordered" evidence="7">
    <location>
        <begin position="196"/>
        <end position="226"/>
    </location>
</feature>
<keyword evidence="4" id="KW-0238">DNA-binding</keyword>
<dbReference type="EMBL" id="BTGU01000221">
    <property type="protein sequence ID" value="GMN65224.1"/>
    <property type="molecule type" value="Genomic_DNA"/>
</dbReference>
<dbReference type="Pfam" id="PF00249">
    <property type="entry name" value="Myb_DNA-binding"/>
    <property type="match status" value="2"/>
</dbReference>
<feature type="domain" description="HTH myb-type" evidence="9">
    <location>
        <begin position="6"/>
        <end position="62"/>
    </location>
</feature>
<evidence type="ECO:0000259" key="8">
    <source>
        <dbReference type="PROSITE" id="PS50090"/>
    </source>
</evidence>
<evidence type="ECO:0000256" key="2">
    <source>
        <dbReference type="ARBA" id="ARBA00022737"/>
    </source>
</evidence>
<dbReference type="InterPro" id="IPR017930">
    <property type="entry name" value="Myb_dom"/>
</dbReference>
<dbReference type="FunFam" id="1.10.10.60:FF:000060">
    <property type="entry name" value="MYB transcription factor"/>
    <property type="match status" value="1"/>
</dbReference>
<dbReference type="SMR" id="A0AA88J8C4"/>
<dbReference type="CDD" id="cd00167">
    <property type="entry name" value="SANT"/>
    <property type="match status" value="2"/>
</dbReference>
<dbReference type="PROSITE" id="PS51294">
    <property type="entry name" value="HTH_MYB"/>
    <property type="match status" value="2"/>
</dbReference>
<comment type="subcellular location">
    <subcellularLocation>
        <location evidence="1">Nucleus</location>
    </subcellularLocation>
</comment>
<evidence type="ECO:0000256" key="1">
    <source>
        <dbReference type="ARBA" id="ARBA00004123"/>
    </source>
</evidence>
<feature type="region of interest" description="Disordered" evidence="7">
    <location>
        <begin position="117"/>
        <end position="169"/>
    </location>
</feature>
<dbReference type="AlphaFoldDB" id="A0AA88J8C4"/>
<protein>
    <submittedName>
        <fullName evidence="10">Uncharacterized protein</fullName>
    </submittedName>
</protein>
<dbReference type="InterPro" id="IPR053106">
    <property type="entry name" value="Plant_Male-Germline_Reg_TFs"/>
</dbReference>
<gene>
    <name evidence="10" type="ORF">TIFTF001_034301</name>
</gene>
<dbReference type="PROSITE" id="PS50090">
    <property type="entry name" value="MYB_LIKE"/>
    <property type="match status" value="2"/>
</dbReference>
<dbReference type="InterPro" id="IPR001005">
    <property type="entry name" value="SANT/Myb"/>
</dbReference>
<name>A0AA88J8C4_FICCA</name>
<keyword evidence="5" id="KW-0804">Transcription</keyword>
<feature type="compositionally biased region" description="Low complexity" evidence="7">
    <location>
        <begin position="150"/>
        <end position="166"/>
    </location>
</feature>
<evidence type="ECO:0000256" key="5">
    <source>
        <dbReference type="ARBA" id="ARBA00023163"/>
    </source>
</evidence>
<dbReference type="GO" id="GO:0005634">
    <property type="term" value="C:nucleus"/>
    <property type="evidence" value="ECO:0007669"/>
    <property type="project" value="UniProtKB-SubCell"/>
</dbReference>
<keyword evidence="3" id="KW-0805">Transcription regulation</keyword>
<evidence type="ECO:0000256" key="6">
    <source>
        <dbReference type="ARBA" id="ARBA00023242"/>
    </source>
</evidence>
<dbReference type="Gene3D" id="1.10.10.60">
    <property type="entry name" value="Homeodomain-like"/>
    <property type="match status" value="2"/>
</dbReference>
<evidence type="ECO:0000313" key="10">
    <source>
        <dbReference type="EMBL" id="GMN65224.1"/>
    </source>
</evidence>
<dbReference type="GO" id="GO:0003677">
    <property type="term" value="F:DNA binding"/>
    <property type="evidence" value="ECO:0007669"/>
    <property type="project" value="UniProtKB-KW"/>
</dbReference>